<gene>
    <name evidence="2" type="ORF">EFY87_00330</name>
</gene>
<dbReference type="Gene3D" id="3.40.50.1390">
    <property type="entry name" value="Resolvase, N-terminal catalytic domain"/>
    <property type="match status" value="1"/>
</dbReference>
<dbReference type="InterPro" id="IPR036162">
    <property type="entry name" value="Resolvase-like_N_sf"/>
</dbReference>
<dbReference type="InterPro" id="IPR006119">
    <property type="entry name" value="Resolv_N"/>
</dbReference>
<name>A0A3M9MIZ6_9MICO</name>
<dbReference type="InterPro" id="IPR050639">
    <property type="entry name" value="SSR_resolvase"/>
</dbReference>
<dbReference type="OrthoDB" id="4500247at2"/>
<evidence type="ECO:0000259" key="1">
    <source>
        <dbReference type="SMART" id="SM00857"/>
    </source>
</evidence>
<dbReference type="AlphaFoldDB" id="A0A3M9MIZ6"/>
<dbReference type="GO" id="GO:0000150">
    <property type="term" value="F:DNA strand exchange activity"/>
    <property type="evidence" value="ECO:0007669"/>
    <property type="project" value="InterPro"/>
</dbReference>
<dbReference type="CDD" id="cd00338">
    <property type="entry name" value="Ser_Recombinase"/>
    <property type="match status" value="1"/>
</dbReference>
<dbReference type="SUPFAM" id="SSF53041">
    <property type="entry name" value="Resolvase-like"/>
    <property type="match status" value="1"/>
</dbReference>
<dbReference type="RefSeq" id="WP_123269330.1">
    <property type="nucleotide sequence ID" value="NZ_RJJQ01000001.1"/>
</dbReference>
<proteinExistence type="predicted"/>
<feature type="domain" description="Resolvase/invertase-type recombinase catalytic" evidence="1">
    <location>
        <begin position="9"/>
        <end position="130"/>
    </location>
</feature>
<dbReference type="EMBL" id="RJJQ01000001">
    <property type="protein sequence ID" value="RNI25137.1"/>
    <property type="molecule type" value="Genomic_DNA"/>
</dbReference>
<keyword evidence="3" id="KW-1185">Reference proteome</keyword>
<comment type="caution">
    <text evidence="2">The sequence shown here is derived from an EMBL/GenBank/DDBJ whole genome shotgun (WGS) entry which is preliminary data.</text>
</comment>
<organism evidence="2 3">
    <name type="scientific">Flexivirga caeni</name>
    <dbReference type="NCBI Taxonomy" id="2294115"/>
    <lineage>
        <taxon>Bacteria</taxon>
        <taxon>Bacillati</taxon>
        <taxon>Actinomycetota</taxon>
        <taxon>Actinomycetes</taxon>
        <taxon>Micrococcales</taxon>
        <taxon>Dermacoccaceae</taxon>
        <taxon>Flexivirga</taxon>
    </lineage>
</organism>
<sequence>MATKRRPRAVIYARVSEDRDGRSLSIDQQIEDCERYAKRNKLTVVGKEMDRDRSASSGKKRDGFEAAIECVRSGEADGILAWSSDRLYRRLIHPAVIARHSRRILVHIKETAADADLVLTAWQRLSTATPTAPG</sequence>
<dbReference type="PANTHER" id="PTHR30461:SF23">
    <property type="entry name" value="DNA RECOMBINASE-RELATED"/>
    <property type="match status" value="1"/>
</dbReference>
<dbReference type="Proteomes" id="UP000271678">
    <property type="component" value="Unassembled WGS sequence"/>
</dbReference>
<dbReference type="GO" id="GO:0003677">
    <property type="term" value="F:DNA binding"/>
    <property type="evidence" value="ECO:0007669"/>
    <property type="project" value="InterPro"/>
</dbReference>
<accession>A0A3M9MIZ6</accession>
<dbReference type="Pfam" id="PF00239">
    <property type="entry name" value="Resolvase"/>
    <property type="match status" value="1"/>
</dbReference>
<reference evidence="2 3" key="1">
    <citation type="submission" date="2018-11" db="EMBL/GenBank/DDBJ databases">
        <title>Draft genome of Simplicispira Flexivirga sp. BO-16.</title>
        <authorList>
            <person name="Im W.T."/>
        </authorList>
    </citation>
    <scope>NUCLEOTIDE SEQUENCE [LARGE SCALE GENOMIC DNA]</scope>
    <source>
        <strain evidence="2 3">BO-16</strain>
    </source>
</reference>
<dbReference type="SMART" id="SM00857">
    <property type="entry name" value="Resolvase"/>
    <property type="match status" value="1"/>
</dbReference>
<dbReference type="PANTHER" id="PTHR30461">
    <property type="entry name" value="DNA-INVERTASE FROM LAMBDOID PROPHAGE"/>
    <property type="match status" value="1"/>
</dbReference>
<evidence type="ECO:0000313" key="2">
    <source>
        <dbReference type="EMBL" id="RNI25137.1"/>
    </source>
</evidence>
<protein>
    <submittedName>
        <fullName evidence="2">Recombinase family protein</fullName>
    </submittedName>
</protein>
<evidence type="ECO:0000313" key="3">
    <source>
        <dbReference type="Proteomes" id="UP000271678"/>
    </source>
</evidence>